<gene>
    <name evidence="1" type="ORF">GPM918_LOCUS41234</name>
    <name evidence="2" type="ORF">SRO942_LOCUS42262</name>
</gene>
<name>A0A815ZJ94_9BILA</name>
<protein>
    <submittedName>
        <fullName evidence="1">Uncharacterized protein</fullName>
    </submittedName>
</protein>
<dbReference type="AlphaFoldDB" id="A0A815ZJ94"/>
<evidence type="ECO:0000313" key="1">
    <source>
        <dbReference type="EMBL" id="CAF1583171.1"/>
    </source>
</evidence>
<sequence length="131" mass="15105">MRKEYSIRTGTKYTHFIRLRPDAIFFTPFPSVSTLPFISPNGEPWILTGNKRACCCGNEDWFGIGTIDLMDTYFDRIDSILSYKLINPSWTAEDYISYHLKVNGSAALNVDYEHLRVCIHKPLDRRNPGDP</sequence>
<dbReference type="EMBL" id="CAJOBC010098015">
    <property type="protein sequence ID" value="CAF4451447.1"/>
    <property type="molecule type" value="Genomic_DNA"/>
</dbReference>
<dbReference type="EMBL" id="CAJNOQ010032015">
    <property type="protein sequence ID" value="CAF1583171.1"/>
    <property type="molecule type" value="Genomic_DNA"/>
</dbReference>
<comment type="caution">
    <text evidence="1">The sequence shown here is derived from an EMBL/GenBank/DDBJ whole genome shotgun (WGS) entry which is preliminary data.</text>
</comment>
<organism evidence="1 3">
    <name type="scientific">Didymodactylos carnosus</name>
    <dbReference type="NCBI Taxonomy" id="1234261"/>
    <lineage>
        <taxon>Eukaryota</taxon>
        <taxon>Metazoa</taxon>
        <taxon>Spiralia</taxon>
        <taxon>Gnathifera</taxon>
        <taxon>Rotifera</taxon>
        <taxon>Eurotatoria</taxon>
        <taxon>Bdelloidea</taxon>
        <taxon>Philodinida</taxon>
        <taxon>Philodinidae</taxon>
        <taxon>Didymodactylos</taxon>
    </lineage>
</organism>
<proteinExistence type="predicted"/>
<reference evidence="1" key="1">
    <citation type="submission" date="2021-02" db="EMBL/GenBank/DDBJ databases">
        <authorList>
            <person name="Nowell W R."/>
        </authorList>
    </citation>
    <scope>NUCLEOTIDE SEQUENCE</scope>
</reference>
<dbReference type="Proteomes" id="UP000663829">
    <property type="component" value="Unassembled WGS sequence"/>
</dbReference>
<evidence type="ECO:0000313" key="3">
    <source>
        <dbReference type="Proteomes" id="UP000663829"/>
    </source>
</evidence>
<evidence type="ECO:0000313" key="2">
    <source>
        <dbReference type="EMBL" id="CAF4451447.1"/>
    </source>
</evidence>
<keyword evidence="3" id="KW-1185">Reference proteome</keyword>
<dbReference type="Proteomes" id="UP000681722">
    <property type="component" value="Unassembled WGS sequence"/>
</dbReference>
<accession>A0A815ZJ94</accession>